<keyword evidence="4 9" id="KW-0560">Oxidoreductase</keyword>
<dbReference type="GO" id="GO:0004497">
    <property type="term" value="F:monooxygenase activity"/>
    <property type="evidence" value="ECO:0007669"/>
    <property type="project" value="UniProtKB-KW"/>
</dbReference>
<evidence type="ECO:0000256" key="8">
    <source>
        <dbReference type="PIRSR" id="PIRSR602401-1"/>
    </source>
</evidence>
<dbReference type="InterPro" id="IPR002401">
    <property type="entry name" value="Cyt_P450_E_grp-I"/>
</dbReference>
<dbReference type="AlphaFoldDB" id="W9C798"/>
<dbReference type="CDD" id="cd11041">
    <property type="entry name" value="CYP503A1-like"/>
    <property type="match status" value="1"/>
</dbReference>
<dbReference type="PANTHER" id="PTHR46206">
    <property type="entry name" value="CYTOCHROME P450"/>
    <property type="match status" value="1"/>
</dbReference>
<dbReference type="Gene3D" id="1.10.630.10">
    <property type="entry name" value="Cytochrome P450"/>
    <property type="match status" value="1"/>
</dbReference>
<dbReference type="Pfam" id="PF00067">
    <property type="entry name" value="p450"/>
    <property type="match status" value="2"/>
</dbReference>
<evidence type="ECO:0000256" key="6">
    <source>
        <dbReference type="ARBA" id="ARBA00023026"/>
    </source>
</evidence>
<evidence type="ECO:0000256" key="7">
    <source>
        <dbReference type="ARBA" id="ARBA00023033"/>
    </source>
</evidence>
<evidence type="ECO:0000256" key="5">
    <source>
        <dbReference type="ARBA" id="ARBA00023004"/>
    </source>
</evidence>
<keyword evidence="6" id="KW-0843">Virulence</keyword>
<reference evidence="11 12" key="1">
    <citation type="journal article" date="2014" name="Genome Announc.">
        <title>Draft genome sequence of Sclerotinia borealis, a psychrophilic plant pathogenic fungus.</title>
        <authorList>
            <person name="Mardanov A.V."/>
            <person name="Beletsky A.V."/>
            <person name="Kadnikov V.V."/>
            <person name="Ignatov A.N."/>
            <person name="Ravin N.V."/>
        </authorList>
    </citation>
    <scope>NUCLEOTIDE SEQUENCE [LARGE SCALE GENOMIC DNA]</scope>
    <source>
        <strain evidence="12">F-4157</strain>
    </source>
</reference>
<keyword evidence="12" id="KW-1185">Reference proteome</keyword>
<dbReference type="OrthoDB" id="1844152at2759"/>
<feature type="binding site" description="axial binding residue" evidence="8">
    <location>
        <position position="424"/>
    </location>
    <ligand>
        <name>heme</name>
        <dbReference type="ChEBI" id="CHEBI:30413"/>
    </ligand>
    <ligandPart>
        <name>Fe</name>
        <dbReference type="ChEBI" id="CHEBI:18248"/>
    </ligandPart>
</feature>
<keyword evidence="10" id="KW-0472">Membrane</keyword>
<proteinExistence type="inferred from homology"/>
<dbReference type="GO" id="GO:0020037">
    <property type="term" value="F:heme binding"/>
    <property type="evidence" value="ECO:0007669"/>
    <property type="project" value="InterPro"/>
</dbReference>
<dbReference type="SUPFAM" id="SSF48264">
    <property type="entry name" value="Cytochrome P450"/>
    <property type="match status" value="1"/>
</dbReference>
<sequence length="485" mass="54713">MSPTLLDINKDMAMSPLFLGASAFLLLAYVIRTILYRPQKLDFPTVGSPNDANFAAALIEGSSKYPTTPFIIPTNPPTLIMPLGTHEEVRNLPEDKVSFSQEVTRMFHGKYTGIGNDSPAIIKTVKTDLTRHVASTVDALQDEMRYALDKEFGTCEDWTKVVLYEKLLKVVALLSGRVFVGRPLSRSEAWVKSSIQFTMDCVMASESVDKYPAWVRYFAVSFLPEIRRVTQHKAEAADLLRPVIEGCIRRFKEGKGAESQGGDEFDDEQGTFVSWIMKWTDEKNRENPFVLAENQLNLSFAAIHTTTMATAHMLFDLASHPEFIEPLREEIEQVIAEDGYDVDGSGMKNIKKQSFPKFKKLDSFLKESQRFNPPALTSRNWTPPSTFSPFRYASLRTAPGNESKYQFVTTSKESMNFGHGNHACPGRFFAGTEIKVVMVELLRRWDVRLIGDEQGVGGERPGNSVYDTTISPNPFAELEFRRRRV</sequence>
<evidence type="ECO:0000256" key="9">
    <source>
        <dbReference type="RuleBase" id="RU000461"/>
    </source>
</evidence>
<evidence type="ECO:0000256" key="2">
    <source>
        <dbReference type="ARBA" id="ARBA00010617"/>
    </source>
</evidence>
<comment type="cofactor">
    <cofactor evidence="1 8">
        <name>heme</name>
        <dbReference type="ChEBI" id="CHEBI:30413"/>
    </cofactor>
</comment>
<dbReference type="PROSITE" id="PS00086">
    <property type="entry name" value="CYTOCHROME_P450"/>
    <property type="match status" value="1"/>
</dbReference>
<evidence type="ECO:0000256" key="10">
    <source>
        <dbReference type="SAM" id="Phobius"/>
    </source>
</evidence>
<dbReference type="GO" id="GO:0005506">
    <property type="term" value="F:iron ion binding"/>
    <property type="evidence" value="ECO:0007669"/>
    <property type="project" value="InterPro"/>
</dbReference>
<keyword evidence="3 8" id="KW-0479">Metal-binding</keyword>
<name>W9C798_SCLBF</name>
<evidence type="ECO:0000313" key="11">
    <source>
        <dbReference type="EMBL" id="ESZ92637.1"/>
    </source>
</evidence>
<evidence type="ECO:0000256" key="1">
    <source>
        <dbReference type="ARBA" id="ARBA00001971"/>
    </source>
</evidence>
<dbReference type="InterPro" id="IPR001128">
    <property type="entry name" value="Cyt_P450"/>
</dbReference>
<protein>
    <recommendedName>
        <fullName evidence="13">Cytochrome P450</fullName>
    </recommendedName>
</protein>
<evidence type="ECO:0000256" key="4">
    <source>
        <dbReference type="ARBA" id="ARBA00023002"/>
    </source>
</evidence>
<evidence type="ECO:0008006" key="13">
    <source>
        <dbReference type="Google" id="ProtNLM"/>
    </source>
</evidence>
<keyword evidence="10" id="KW-0812">Transmembrane</keyword>
<dbReference type="HOGENOM" id="CLU_022195_0_0_1"/>
<gene>
    <name evidence="11" type="ORF">SBOR_6971</name>
</gene>
<comment type="similarity">
    <text evidence="2 9">Belongs to the cytochrome P450 family.</text>
</comment>
<evidence type="ECO:0000313" key="12">
    <source>
        <dbReference type="Proteomes" id="UP000019487"/>
    </source>
</evidence>
<dbReference type="GO" id="GO:0016705">
    <property type="term" value="F:oxidoreductase activity, acting on paired donors, with incorporation or reduction of molecular oxygen"/>
    <property type="evidence" value="ECO:0007669"/>
    <property type="project" value="InterPro"/>
</dbReference>
<comment type="caution">
    <text evidence="11">The sequence shown here is derived from an EMBL/GenBank/DDBJ whole genome shotgun (WGS) entry which is preliminary data.</text>
</comment>
<dbReference type="Proteomes" id="UP000019487">
    <property type="component" value="Unassembled WGS sequence"/>
</dbReference>
<organism evidence="11 12">
    <name type="scientific">Sclerotinia borealis (strain F-4128)</name>
    <dbReference type="NCBI Taxonomy" id="1432307"/>
    <lineage>
        <taxon>Eukaryota</taxon>
        <taxon>Fungi</taxon>
        <taxon>Dikarya</taxon>
        <taxon>Ascomycota</taxon>
        <taxon>Pezizomycotina</taxon>
        <taxon>Leotiomycetes</taxon>
        <taxon>Helotiales</taxon>
        <taxon>Sclerotiniaceae</taxon>
        <taxon>Sclerotinia</taxon>
    </lineage>
</organism>
<dbReference type="PRINTS" id="PR00463">
    <property type="entry name" value="EP450I"/>
</dbReference>
<dbReference type="STRING" id="1432307.W9C798"/>
<keyword evidence="10" id="KW-1133">Transmembrane helix</keyword>
<dbReference type="PANTHER" id="PTHR46206:SF6">
    <property type="entry name" value="CYTOCHROME P450 MONOOXYGENASE AN1598-RELATED"/>
    <property type="match status" value="1"/>
</dbReference>
<dbReference type="EMBL" id="AYSA01000370">
    <property type="protein sequence ID" value="ESZ92637.1"/>
    <property type="molecule type" value="Genomic_DNA"/>
</dbReference>
<feature type="transmembrane region" description="Helical" evidence="10">
    <location>
        <begin position="12"/>
        <end position="31"/>
    </location>
</feature>
<dbReference type="InterPro" id="IPR017972">
    <property type="entry name" value="Cyt_P450_CS"/>
</dbReference>
<accession>W9C798</accession>
<evidence type="ECO:0000256" key="3">
    <source>
        <dbReference type="ARBA" id="ARBA00022723"/>
    </source>
</evidence>
<keyword evidence="5 8" id="KW-0408">Iron</keyword>
<keyword evidence="8 9" id="KW-0349">Heme</keyword>
<keyword evidence="7 9" id="KW-0503">Monooxygenase</keyword>
<dbReference type="InterPro" id="IPR036396">
    <property type="entry name" value="Cyt_P450_sf"/>
</dbReference>